<reference evidence="7 8" key="1">
    <citation type="submission" date="2017-06" db="EMBL/GenBank/DDBJ databases">
        <title>Complete genome sequence of Nitrospirillum amazonense strain CBAmC, an endophytic nitrogen-fixing and plant growth-promoting bacterium, isolated from sugarcane.</title>
        <authorList>
            <person name="Schwab S."/>
            <person name="dos Santos Teixeira K.R."/>
            <person name="Simoes Araujo J.L."/>
            <person name="Soares Vidal M."/>
            <person name="Borges de Freitas H.R."/>
            <person name="Rivello Crivelaro A.L."/>
            <person name="Bueno de Camargo Nunes A."/>
            <person name="dos Santos C.M."/>
            <person name="Palmeira da Silva Rosa D."/>
            <person name="da Silva Padilha D."/>
            <person name="da Silva E."/>
            <person name="Araujo Terra L."/>
            <person name="Soares Mendes V."/>
            <person name="Farinelli L."/>
            <person name="Magalhaes Cruz L."/>
            <person name="Baldani J.I."/>
        </authorList>
    </citation>
    <scope>NUCLEOTIDE SEQUENCE [LARGE SCALE GENOMIC DNA]</scope>
    <source>
        <strain evidence="7 8">CBAmC</strain>
    </source>
</reference>
<evidence type="ECO:0000313" key="7">
    <source>
        <dbReference type="EMBL" id="ASG21227.1"/>
    </source>
</evidence>
<accession>A0A248JR97</accession>
<keyword evidence="3" id="KW-0645">Protease</keyword>
<keyword evidence="3" id="KW-0482">Metalloprotease</keyword>
<evidence type="ECO:0000256" key="1">
    <source>
        <dbReference type="ARBA" id="ARBA00001947"/>
    </source>
</evidence>
<evidence type="ECO:0000256" key="4">
    <source>
        <dbReference type="RuleBase" id="RU004447"/>
    </source>
</evidence>
<dbReference type="GO" id="GO:0006508">
    <property type="term" value="P:proteolysis"/>
    <property type="evidence" value="ECO:0007669"/>
    <property type="project" value="InterPro"/>
</dbReference>
<comment type="cofactor">
    <cofactor evidence="1">
        <name>Zn(2+)</name>
        <dbReference type="ChEBI" id="CHEBI:29105"/>
    </cofactor>
</comment>
<dbReference type="InterPro" id="IPR050361">
    <property type="entry name" value="MPP/UQCRC_Complex"/>
</dbReference>
<dbReference type="AlphaFoldDB" id="A0A248JR97"/>
<dbReference type="KEGG" id="nao:Y958_10625"/>
<gene>
    <name evidence="7" type="ORF">Y958_10625</name>
</gene>
<dbReference type="FunFam" id="3.30.830.10:FF:000008">
    <property type="entry name" value="Mitochondrial-processing peptidase subunit beta"/>
    <property type="match status" value="1"/>
</dbReference>
<dbReference type="InterPro" id="IPR011249">
    <property type="entry name" value="Metalloenz_LuxS/M16"/>
</dbReference>
<dbReference type="EMBL" id="CP022110">
    <property type="protein sequence ID" value="ASG21227.1"/>
    <property type="molecule type" value="Genomic_DNA"/>
</dbReference>
<evidence type="ECO:0000256" key="2">
    <source>
        <dbReference type="ARBA" id="ARBA00007261"/>
    </source>
</evidence>
<dbReference type="GO" id="GO:0046872">
    <property type="term" value="F:metal ion binding"/>
    <property type="evidence" value="ECO:0007669"/>
    <property type="project" value="InterPro"/>
</dbReference>
<evidence type="ECO:0000256" key="3">
    <source>
        <dbReference type="ARBA" id="ARBA00023049"/>
    </source>
</evidence>
<keyword evidence="8" id="KW-1185">Reference proteome</keyword>
<organism evidence="7 8">
    <name type="scientific">Nitrospirillum viridazoti CBAmc</name>
    <dbReference type="NCBI Taxonomy" id="1441467"/>
    <lineage>
        <taxon>Bacteria</taxon>
        <taxon>Pseudomonadati</taxon>
        <taxon>Pseudomonadota</taxon>
        <taxon>Alphaproteobacteria</taxon>
        <taxon>Rhodospirillales</taxon>
        <taxon>Azospirillaceae</taxon>
        <taxon>Nitrospirillum</taxon>
        <taxon>Nitrospirillum viridazoti</taxon>
    </lineage>
</organism>
<dbReference type="InterPro" id="IPR011765">
    <property type="entry name" value="Pept_M16_N"/>
</dbReference>
<proteinExistence type="inferred from homology"/>
<evidence type="ECO:0000313" key="8">
    <source>
        <dbReference type="Proteomes" id="UP000197153"/>
    </source>
</evidence>
<dbReference type="PROSITE" id="PS00143">
    <property type="entry name" value="INSULINASE"/>
    <property type="match status" value="1"/>
</dbReference>
<name>A0A248JR97_9PROT</name>
<dbReference type="InterPro" id="IPR007863">
    <property type="entry name" value="Peptidase_M16_C"/>
</dbReference>
<dbReference type="RefSeq" id="WP_040845151.1">
    <property type="nucleotide sequence ID" value="NZ_CP022110.1"/>
</dbReference>
<dbReference type="InterPro" id="IPR001431">
    <property type="entry name" value="Pept_M16_Zn_BS"/>
</dbReference>
<dbReference type="PANTHER" id="PTHR11851:SF49">
    <property type="entry name" value="MITOCHONDRIAL-PROCESSING PEPTIDASE SUBUNIT ALPHA"/>
    <property type="match status" value="1"/>
</dbReference>
<feature type="domain" description="Peptidase M16 N-terminal" evidence="5">
    <location>
        <begin position="17"/>
        <end position="163"/>
    </location>
</feature>
<dbReference type="Gene3D" id="3.30.830.10">
    <property type="entry name" value="Metalloenzyme, LuxS/M16 peptidase-like"/>
    <property type="match status" value="2"/>
</dbReference>
<dbReference type="GO" id="GO:0004222">
    <property type="term" value="F:metalloendopeptidase activity"/>
    <property type="evidence" value="ECO:0007669"/>
    <property type="project" value="InterPro"/>
</dbReference>
<keyword evidence="3" id="KW-0378">Hydrolase</keyword>
<protein>
    <submittedName>
        <fullName evidence="7">Peptidase M16</fullName>
    </submittedName>
</protein>
<sequence length="423" mass="45935">MSDGGGIQVTTLDNGLRVVTDSMAGVETVSLGVWVGVGTRDEAPEVNGVAHLVEHMLFKGTPKRDAYQISQQIEDVGGHLNAYTTREHTAYYGKVLKEDAGLALDIVADMVQHASLDADELAKERTVVLQEIGQAEDTPDDIIFDHFQATAFPGQALGRPVLGLPEIVERLSRDDLNAYVQGHYSGPAMVVAASGRIEHARMVDMAAEMFGALPEHRDWPQEKASYHGGDFRDERDLEQTHVVLGFEAVGVHHEDNYATQVLSTLLGGGMSSRLFQEVREKRGLVYSIYSFASHFAETGLFGIYAGTGPEQVAELVPVVCGEVANLVGSIREDEVARARAQLKSSLVMALESSMARCEQVGQQMLIHGRPIPVAEMLARVNAVDVDAVERCARRLLESVPVVTALGPLAGLESYDRIRARLGH</sequence>
<dbReference type="Pfam" id="PF00675">
    <property type="entry name" value="Peptidase_M16"/>
    <property type="match status" value="1"/>
</dbReference>
<comment type="similarity">
    <text evidence="2 4">Belongs to the peptidase M16 family.</text>
</comment>
<dbReference type="SUPFAM" id="SSF63411">
    <property type="entry name" value="LuxS/MPP-like metallohydrolase"/>
    <property type="match status" value="2"/>
</dbReference>
<dbReference type="PANTHER" id="PTHR11851">
    <property type="entry name" value="METALLOPROTEASE"/>
    <property type="match status" value="1"/>
</dbReference>
<evidence type="ECO:0000259" key="5">
    <source>
        <dbReference type="Pfam" id="PF00675"/>
    </source>
</evidence>
<feature type="domain" description="Peptidase M16 C-terminal" evidence="6">
    <location>
        <begin position="171"/>
        <end position="342"/>
    </location>
</feature>
<dbReference type="Pfam" id="PF05193">
    <property type="entry name" value="Peptidase_M16_C"/>
    <property type="match status" value="1"/>
</dbReference>
<evidence type="ECO:0000259" key="6">
    <source>
        <dbReference type="Pfam" id="PF05193"/>
    </source>
</evidence>
<dbReference type="Proteomes" id="UP000197153">
    <property type="component" value="Chromosome 1"/>
</dbReference>